<organism evidence="7 8">
    <name type="scientific">Rhipicephalus microplus</name>
    <name type="common">Cattle tick</name>
    <name type="synonym">Boophilus microplus</name>
    <dbReference type="NCBI Taxonomy" id="6941"/>
    <lineage>
        <taxon>Eukaryota</taxon>
        <taxon>Metazoa</taxon>
        <taxon>Ecdysozoa</taxon>
        <taxon>Arthropoda</taxon>
        <taxon>Chelicerata</taxon>
        <taxon>Arachnida</taxon>
        <taxon>Acari</taxon>
        <taxon>Parasitiformes</taxon>
        <taxon>Ixodida</taxon>
        <taxon>Ixodoidea</taxon>
        <taxon>Ixodidae</taxon>
        <taxon>Rhipicephalinae</taxon>
        <taxon>Rhipicephalus</taxon>
        <taxon>Boophilus</taxon>
    </lineage>
</organism>
<protein>
    <recommendedName>
        <fullName evidence="6">RING-type domain-containing protein</fullName>
    </recommendedName>
</protein>
<keyword evidence="1 3" id="KW-0863">Zinc-finger</keyword>
<evidence type="ECO:0000313" key="8">
    <source>
        <dbReference type="Proteomes" id="UP000821866"/>
    </source>
</evidence>
<dbReference type="InterPro" id="IPR052443">
    <property type="entry name" value="E3_ubiq-ligase_RNF220-like"/>
</dbReference>
<feature type="compositionally biased region" description="Acidic residues" evidence="5">
    <location>
        <begin position="238"/>
        <end position="248"/>
    </location>
</feature>
<evidence type="ECO:0000256" key="2">
    <source>
        <dbReference type="ARBA" id="ARBA00022833"/>
    </source>
</evidence>
<dbReference type="Pfam" id="PF13923">
    <property type="entry name" value="zf-C3HC4_2"/>
    <property type="match status" value="1"/>
</dbReference>
<sequence length="425" mass="47349">MEALSFRKAESCVVAEVYRQSDRPRRKRRWSKVVSATDERADVDIDVDDDGRARHQRPKRRSLPTTTFGCPVCGVTLRQQELQQHWQVEVDRLQGIARNVARRYRSESTSAGRFSWMNPRRRSFERVRSNRGQRRQGTQVYCPVCQIALRGPPELLAEHVNECLAMQQPEDDDLTDEDVDVDSVGESFDEYEWAGQSRVRATSLLQGGFRAAGWNTASTSSGVGSSGAATAAGRAPNDDEDVDLDVDGDAYGRAHSAGPVDRSNASPRREEDCVIPKEVAHVRGGTLNTFTLFYSSPPSGSPYLETGRSASPKFEHTQSQALPRCGALVSYEDKPASHGAELDLPEGAMSQVVQSLRERLRELESENQAVSKCLICMDPYENPVVSIVCWHVHCQECWLKTLGAKKLCPQCNSITSASDLRRIYL</sequence>
<dbReference type="GO" id="GO:0008270">
    <property type="term" value="F:zinc ion binding"/>
    <property type="evidence" value="ECO:0007669"/>
    <property type="project" value="UniProtKB-KW"/>
</dbReference>
<evidence type="ECO:0000259" key="6">
    <source>
        <dbReference type="PROSITE" id="PS50089"/>
    </source>
</evidence>
<feature type="coiled-coil region" evidence="4">
    <location>
        <begin position="346"/>
        <end position="373"/>
    </location>
</feature>
<dbReference type="GO" id="GO:0016567">
    <property type="term" value="P:protein ubiquitination"/>
    <property type="evidence" value="ECO:0007669"/>
    <property type="project" value="TreeGrafter"/>
</dbReference>
<dbReference type="Gene3D" id="3.30.40.10">
    <property type="entry name" value="Zinc/RING finger domain, C3HC4 (zinc finger)"/>
    <property type="match status" value="1"/>
</dbReference>
<keyword evidence="1 3" id="KW-0479">Metal-binding</keyword>
<keyword evidence="8" id="KW-1185">Reference proteome</keyword>
<feature type="region of interest" description="Disordered" evidence="5">
    <location>
        <begin position="215"/>
        <end position="270"/>
    </location>
</feature>
<dbReference type="InterPro" id="IPR040178">
    <property type="entry name" value="RNF220_RING"/>
</dbReference>
<dbReference type="PROSITE" id="PS50089">
    <property type="entry name" value="ZF_RING_2"/>
    <property type="match status" value="1"/>
</dbReference>
<evidence type="ECO:0000313" key="7">
    <source>
        <dbReference type="EMBL" id="KAH8034952.1"/>
    </source>
</evidence>
<evidence type="ECO:0000256" key="4">
    <source>
        <dbReference type="SAM" id="Coils"/>
    </source>
</evidence>
<dbReference type="CDD" id="cd16563">
    <property type="entry name" value="RING-HC_RNF220"/>
    <property type="match status" value="1"/>
</dbReference>
<keyword evidence="4" id="KW-0175">Coiled coil</keyword>
<dbReference type="GO" id="GO:0061630">
    <property type="term" value="F:ubiquitin protein ligase activity"/>
    <property type="evidence" value="ECO:0007669"/>
    <property type="project" value="TreeGrafter"/>
</dbReference>
<proteinExistence type="predicted"/>
<dbReference type="Pfam" id="PF15926">
    <property type="entry name" value="RNF220"/>
    <property type="match status" value="2"/>
</dbReference>
<feature type="domain" description="RING-type" evidence="6">
    <location>
        <begin position="373"/>
        <end position="412"/>
    </location>
</feature>
<evidence type="ECO:0000256" key="3">
    <source>
        <dbReference type="PROSITE-ProRule" id="PRU00175"/>
    </source>
</evidence>
<dbReference type="AlphaFoldDB" id="A0A9J6ELM9"/>
<dbReference type="EMBL" id="JABSTU010000003">
    <property type="protein sequence ID" value="KAH8034952.1"/>
    <property type="molecule type" value="Genomic_DNA"/>
</dbReference>
<dbReference type="PANTHER" id="PTHR13459:SF1">
    <property type="entry name" value="E3 UBIQUITIN-PROTEIN LIGASE RNF220 ISOFORM X1"/>
    <property type="match status" value="1"/>
</dbReference>
<evidence type="ECO:0000256" key="1">
    <source>
        <dbReference type="ARBA" id="ARBA00022771"/>
    </source>
</evidence>
<dbReference type="InterPro" id="IPR001841">
    <property type="entry name" value="Znf_RING"/>
</dbReference>
<evidence type="ECO:0000256" key="5">
    <source>
        <dbReference type="SAM" id="MobiDB-lite"/>
    </source>
</evidence>
<dbReference type="InterPro" id="IPR031824">
    <property type="entry name" value="RNF220_mid"/>
</dbReference>
<reference evidence="7" key="2">
    <citation type="submission" date="2021-09" db="EMBL/GenBank/DDBJ databases">
        <authorList>
            <person name="Jia N."/>
            <person name="Wang J."/>
            <person name="Shi W."/>
            <person name="Du L."/>
            <person name="Sun Y."/>
            <person name="Zhan W."/>
            <person name="Jiang J."/>
            <person name="Wang Q."/>
            <person name="Zhang B."/>
            <person name="Ji P."/>
            <person name="Sakyi L.B."/>
            <person name="Cui X."/>
            <person name="Yuan T."/>
            <person name="Jiang B."/>
            <person name="Yang W."/>
            <person name="Lam T.T.-Y."/>
            <person name="Chang Q."/>
            <person name="Ding S."/>
            <person name="Wang X."/>
            <person name="Zhu J."/>
            <person name="Ruan X."/>
            <person name="Zhao L."/>
            <person name="Wei J."/>
            <person name="Que T."/>
            <person name="Du C."/>
            <person name="Cheng J."/>
            <person name="Dai P."/>
            <person name="Han X."/>
            <person name="Huang E."/>
            <person name="Gao Y."/>
            <person name="Liu J."/>
            <person name="Shao H."/>
            <person name="Ye R."/>
            <person name="Li L."/>
            <person name="Wei W."/>
            <person name="Wang X."/>
            <person name="Wang C."/>
            <person name="Huo Q."/>
            <person name="Li W."/>
            <person name="Guo W."/>
            <person name="Chen H."/>
            <person name="Chen S."/>
            <person name="Zhou L."/>
            <person name="Zhou L."/>
            <person name="Ni X."/>
            <person name="Tian J."/>
            <person name="Zhou Y."/>
            <person name="Sheng Y."/>
            <person name="Liu T."/>
            <person name="Pan Y."/>
            <person name="Xia L."/>
            <person name="Li J."/>
            <person name="Zhao F."/>
            <person name="Cao W."/>
        </authorList>
    </citation>
    <scope>NUCLEOTIDE SEQUENCE</scope>
    <source>
        <strain evidence="7">Rmic-2018</strain>
        <tissue evidence="7">Larvae</tissue>
    </source>
</reference>
<reference evidence="7" key="1">
    <citation type="journal article" date="2020" name="Cell">
        <title>Large-Scale Comparative Analyses of Tick Genomes Elucidate Their Genetic Diversity and Vector Capacities.</title>
        <authorList>
            <consortium name="Tick Genome and Microbiome Consortium (TIGMIC)"/>
            <person name="Jia N."/>
            <person name="Wang J."/>
            <person name="Shi W."/>
            <person name="Du L."/>
            <person name="Sun Y."/>
            <person name="Zhan W."/>
            <person name="Jiang J.F."/>
            <person name="Wang Q."/>
            <person name="Zhang B."/>
            <person name="Ji P."/>
            <person name="Bell-Sakyi L."/>
            <person name="Cui X.M."/>
            <person name="Yuan T.T."/>
            <person name="Jiang B.G."/>
            <person name="Yang W.F."/>
            <person name="Lam T.T."/>
            <person name="Chang Q.C."/>
            <person name="Ding S.J."/>
            <person name="Wang X.J."/>
            <person name="Zhu J.G."/>
            <person name="Ruan X.D."/>
            <person name="Zhao L."/>
            <person name="Wei J.T."/>
            <person name="Ye R.Z."/>
            <person name="Que T.C."/>
            <person name="Du C.H."/>
            <person name="Zhou Y.H."/>
            <person name="Cheng J.X."/>
            <person name="Dai P.F."/>
            <person name="Guo W.B."/>
            <person name="Han X.H."/>
            <person name="Huang E.J."/>
            <person name="Li L.F."/>
            <person name="Wei W."/>
            <person name="Gao Y.C."/>
            <person name="Liu J.Z."/>
            <person name="Shao H.Z."/>
            <person name="Wang X."/>
            <person name="Wang C.C."/>
            <person name="Yang T.C."/>
            <person name="Huo Q.B."/>
            <person name="Li W."/>
            <person name="Chen H.Y."/>
            <person name="Chen S.E."/>
            <person name="Zhou L.G."/>
            <person name="Ni X.B."/>
            <person name="Tian J.H."/>
            <person name="Sheng Y."/>
            <person name="Liu T."/>
            <person name="Pan Y.S."/>
            <person name="Xia L.Y."/>
            <person name="Li J."/>
            <person name="Zhao F."/>
            <person name="Cao W.C."/>
        </authorList>
    </citation>
    <scope>NUCLEOTIDE SEQUENCE</scope>
    <source>
        <strain evidence="7">Rmic-2018</strain>
    </source>
</reference>
<name>A0A9J6ELM9_RHIMP</name>
<feature type="compositionally biased region" description="Low complexity" evidence="5">
    <location>
        <begin position="216"/>
        <end position="233"/>
    </location>
</feature>
<keyword evidence="2" id="KW-0862">Zinc</keyword>
<dbReference type="SUPFAM" id="SSF57850">
    <property type="entry name" value="RING/U-box"/>
    <property type="match status" value="1"/>
</dbReference>
<dbReference type="Proteomes" id="UP000821866">
    <property type="component" value="Chromosome 11"/>
</dbReference>
<dbReference type="InterPro" id="IPR013083">
    <property type="entry name" value="Znf_RING/FYVE/PHD"/>
</dbReference>
<gene>
    <name evidence="7" type="ORF">HPB51_003670</name>
</gene>
<dbReference type="PANTHER" id="PTHR13459">
    <property type="entry name" value="E3 UBIQUITIN-PROTEIN LIGASE RNF220 ISOFORM X1"/>
    <property type="match status" value="1"/>
</dbReference>
<comment type="caution">
    <text evidence="7">The sequence shown here is derived from an EMBL/GenBank/DDBJ whole genome shotgun (WGS) entry which is preliminary data.</text>
</comment>
<dbReference type="VEuPathDB" id="VectorBase:LOC119180631"/>
<accession>A0A9J6ELM9</accession>